<proteinExistence type="predicted"/>
<name>A0A5E5QY81_PSEAI</name>
<dbReference type="CDD" id="cd21173">
    <property type="entry name" value="NucC-like"/>
    <property type="match status" value="1"/>
</dbReference>
<evidence type="ECO:0000259" key="1">
    <source>
        <dbReference type="Pfam" id="PF20247"/>
    </source>
</evidence>
<accession>A0A5E5QY81</accession>
<dbReference type="Pfam" id="PF20247">
    <property type="entry name" value="DUF6602"/>
    <property type="match status" value="1"/>
</dbReference>
<dbReference type="InterPro" id="IPR046537">
    <property type="entry name" value="DUF6602"/>
</dbReference>
<sequence length="373" mass="42603">MQRIGDLASALLSRHASLSLEDMSGLILEHKDKYGCDESHIPWILRCFVAKGMIIPTLKKGSVTLTLAPTYKARENQRKFSATIAGELESLSQRVRYIIDHGPTVGTYRENLLQNSLRKHLPERYHIATGFIYGLKKQIDLLIYDRIDYAPLFREGDLVIVPQESVRAVIEVKTNLTTDNLRSALECLHLVSLFDDKQPPFFKGIFAFESDLAKDKLYKTIADFYTNYHAQAQGAPGELICSPFQHLTCMCVDKKAFAFTKYRRNENQRLTPHLYSKQSVTELESQSSFFIQSLLSYLKHGGMKPFKIDYMDQMLGEDTYTTKIKDLRHGDDSWGAYFAVDEGDEDQVYIDEMESLILSAQNWIEGYDNFGAA</sequence>
<dbReference type="RefSeq" id="WP_023110805.1">
    <property type="nucleotide sequence ID" value="NZ_AP014839.1"/>
</dbReference>
<gene>
    <name evidence="2" type="ORF">TUEID40_01233</name>
</gene>
<protein>
    <recommendedName>
        <fullName evidence="1">DUF6602 domain-containing protein</fullName>
    </recommendedName>
</protein>
<dbReference type="EMBL" id="LR700248">
    <property type="protein sequence ID" value="VVH80079.1"/>
    <property type="molecule type" value="Genomic_DNA"/>
</dbReference>
<feature type="domain" description="DUF6602" evidence="1">
    <location>
        <begin position="96"/>
        <end position="188"/>
    </location>
</feature>
<evidence type="ECO:0000313" key="2">
    <source>
        <dbReference type="EMBL" id="VVH80079.1"/>
    </source>
</evidence>
<organism evidence="2">
    <name type="scientific">Pseudomonas aeruginosa</name>
    <dbReference type="NCBI Taxonomy" id="287"/>
    <lineage>
        <taxon>Bacteria</taxon>
        <taxon>Pseudomonadati</taxon>
        <taxon>Pseudomonadota</taxon>
        <taxon>Gammaproteobacteria</taxon>
        <taxon>Pseudomonadales</taxon>
        <taxon>Pseudomonadaceae</taxon>
        <taxon>Pseudomonas</taxon>
    </lineage>
</organism>
<dbReference type="AlphaFoldDB" id="A0A5E5QY81"/>
<reference evidence="2" key="1">
    <citation type="submission" date="2019-09" db="EMBL/GenBank/DDBJ databases">
        <authorList>
            <person name="Gross C."/>
            <person name="Bohn E."/>
        </authorList>
    </citation>
    <scope>NUCLEOTIDE SEQUENCE</scope>
    <source>
        <strain evidence="2">ID40</strain>
    </source>
</reference>